<keyword evidence="1" id="KW-0812">Transmembrane</keyword>
<reference evidence="2" key="1">
    <citation type="submission" date="2014-09" db="EMBL/GenBank/DDBJ databases">
        <authorList>
            <person name="Magalhaes I.L.F."/>
            <person name="Oliveira U."/>
            <person name="Santos F.R."/>
            <person name="Vidigal T.H.D.A."/>
            <person name="Brescovit A.D."/>
            <person name="Santos A.J."/>
        </authorList>
    </citation>
    <scope>NUCLEOTIDE SEQUENCE</scope>
    <source>
        <tissue evidence="2">Shoot tissue taken approximately 20 cm above the soil surface</tissue>
    </source>
</reference>
<proteinExistence type="predicted"/>
<evidence type="ECO:0000313" key="2">
    <source>
        <dbReference type="EMBL" id="JAD19534.1"/>
    </source>
</evidence>
<evidence type="ECO:0000256" key="1">
    <source>
        <dbReference type="SAM" id="Phobius"/>
    </source>
</evidence>
<accession>A0A0A8XZV1</accession>
<keyword evidence="1" id="KW-1133">Transmembrane helix</keyword>
<dbReference type="EMBL" id="GBRH01278361">
    <property type="protein sequence ID" value="JAD19534.1"/>
    <property type="molecule type" value="Transcribed_RNA"/>
</dbReference>
<reference evidence="2" key="2">
    <citation type="journal article" date="2015" name="Data Brief">
        <title>Shoot transcriptome of the giant reed, Arundo donax.</title>
        <authorList>
            <person name="Barrero R.A."/>
            <person name="Guerrero F.D."/>
            <person name="Moolhuijzen P."/>
            <person name="Goolsby J.A."/>
            <person name="Tidwell J."/>
            <person name="Bellgard S.E."/>
            <person name="Bellgard M.I."/>
        </authorList>
    </citation>
    <scope>NUCLEOTIDE SEQUENCE</scope>
    <source>
        <tissue evidence="2">Shoot tissue taken approximately 20 cm above the soil surface</tissue>
    </source>
</reference>
<feature type="transmembrane region" description="Helical" evidence="1">
    <location>
        <begin position="6"/>
        <end position="31"/>
    </location>
</feature>
<keyword evidence="1" id="KW-0472">Membrane</keyword>
<name>A0A0A8XZV1_ARUDO</name>
<sequence>MDVLSAVLKWCFLLILDCILSLLVACMLNIVMKA</sequence>
<dbReference type="AlphaFoldDB" id="A0A0A8XZV1"/>
<organism evidence="2">
    <name type="scientific">Arundo donax</name>
    <name type="common">Giant reed</name>
    <name type="synonym">Donax arundinaceus</name>
    <dbReference type="NCBI Taxonomy" id="35708"/>
    <lineage>
        <taxon>Eukaryota</taxon>
        <taxon>Viridiplantae</taxon>
        <taxon>Streptophyta</taxon>
        <taxon>Embryophyta</taxon>
        <taxon>Tracheophyta</taxon>
        <taxon>Spermatophyta</taxon>
        <taxon>Magnoliopsida</taxon>
        <taxon>Liliopsida</taxon>
        <taxon>Poales</taxon>
        <taxon>Poaceae</taxon>
        <taxon>PACMAD clade</taxon>
        <taxon>Arundinoideae</taxon>
        <taxon>Arundineae</taxon>
        <taxon>Arundo</taxon>
    </lineage>
</organism>
<protein>
    <submittedName>
        <fullName evidence="2">Uncharacterized protein</fullName>
    </submittedName>
</protein>